<comment type="caution">
    <text evidence="1">Lacks conserved residue(s) required for the propagation of feature annotation.</text>
</comment>
<name>A0ABY7FC32_MYAAR</name>
<evidence type="ECO:0000313" key="3">
    <source>
        <dbReference type="EMBL" id="WAR18541.1"/>
    </source>
</evidence>
<dbReference type="PROSITE" id="PS50026">
    <property type="entry name" value="EGF_3"/>
    <property type="match status" value="1"/>
</dbReference>
<accession>A0ABY7FC32</accession>
<proteinExistence type="predicted"/>
<dbReference type="PROSITE" id="PS00022">
    <property type="entry name" value="EGF_1"/>
    <property type="match status" value="1"/>
</dbReference>
<dbReference type="CDD" id="cd00054">
    <property type="entry name" value="EGF_CA"/>
    <property type="match status" value="1"/>
</dbReference>
<evidence type="ECO:0000313" key="4">
    <source>
        <dbReference type="Proteomes" id="UP001164746"/>
    </source>
</evidence>
<evidence type="ECO:0000259" key="2">
    <source>
        <dbReference type="PROSITE" id="PS50026"/>
    </source>
</evidence>
<dbReference type="Gene3D" id="2.10.25.10">
    <property type="entry name" value="Laminin"/>
    <property type="match status" value="1"/>
</dbReference>
<keyword evidence="4" id="KW-1185">Reference proteome</keyword>
<feature type="disulfide bond" evidence="1">
    <location>
        <begin position="78"/>
        <end position="87"/>
    </location>
</feature>
<reference evidence="3" key="1">
    <citation type="submission" date="2022-11" db="EMBL/GenBank/DDBJ databases">
        <title>Centuries of genome instability and evolution in soft-shell clam transmissible cancer (bioRxiv).</title>
        <authorList>
            <person name="Hart S.F.M."/>
            <person name="Yonemitsu M.A."/>
            <person name="Giersch R.M."/>
            <person name="Beal B.F."/>
            <person name="Arriagada G."/>
            <person name="Davis B.W."/>
            <person name="Ostrander E.A."/>
            <person name="Goff S.P."/>
            <person name="Metzger M.J."/>
        </authorList>
    </citation>
    <scope>NUCLEOTIDE SEQUENCE</scope>
    <source>
        <strain evidence="3">MELC-2E11</strain>
        <tissue evidence="3">Siphon/mantle</tissue>
    </source>
</reference>
<organism evidence="3 4">
    <name type="scientific">Mya arenaria</name>
    <name type="common">Soft-shell clam</name>
    <dbReference type="NCBI Taxonomy" id="6604"/>
    <lineage>
        <taxon>Eukaryota</taxon>
        <taxon>Metazoa</taxon>
        <taxon>Spiralia</taxon>
        <taxon>Lophotrochozoa</taxon>
        <taxon>Mollusca</taxon>
        <taxon>Bivalvia</taxon>
        <taxon>Autobranchia</taxon>
        <taxon>Heteroconchia</taxon>
        <taxon>Euheterodonta</taxon>
        <taxon>Imparidentia</taxon>
        <taxon>Neoheterodontei</taxon>
        <taxon>Myida</taxon>
        <taxon>Myoidea</taxon>
        <taxon>Myidae</taxon>
        <taxon>Mya</taxon>
    </lineage>
</organism>
<sequence>MDIFITQERNGVCVTEVVVHTLKEGQEQTLCTKAGINGTTLNFTVLALTPAEFGSCQKLHCENGGTCVTKLGAASCYCLPGYTGMTCETG</sequence>
<feature type="domain" description="EGF-like" evidence="2">
    <location>
        <begin position="52"/>
        <end position="88"/>
    </location>
</feature>
<feature type="non-terminal residue" evidence="3">
    <location>
        <position position="1"/>
    </location>
</feature>
<keyword evidence="1" id="KW-0245">EGF-like domain</keyword>
<dbReference type="SMART" id="SM00181">
    <property type="entry name" value="EGF"/>
    <property type="match status" value="1"/>
</dbReference>
<dbReference type="SUPFAM" id="SSF57196">
    <property type="entry name" value="EGF/Laminin"/>
    <property type="match status" value="1"/>
</dbReference>
<dbReference type="EMBL" id="CP111022">
    <property type="protein sequence ID" value="WAR18541.1"/>
    <property type="molecule type" value="Genomic_DNA"/>
</dbReference>
<dbReference type="Proteomes" id="UP001164746">
    <property type="component" value="Chromosome 11"/>
</dbReference>
<dbReference type="Pfam" id="PF00008">
    <property type="entry name" value="EGF"/>
    <property type="match status" value="1"/>
</dbReference>
<gene>
    <name evidence="3" type="ORF">MAR_000379</name>
</gene>
<dbReference type="InterPro" id="IPR000742">
    <property type="entry name" value="EGF"/>
</dbReference>
<evidence type="ECO:0000256" key="1">
    <source>
        <dbReference type="PROSITE-ProRule" id="PRU00076"/>
    </source>
</evidence>
<protein>
    <submittedName>
        <fullName evidence="3">FAT3-like protein</fullName>
    </submittedName>
</protein>
<keyword evidence="1" id="KW-1015">Disulfide bond</keyword>
<dbReference type="PROSITE" id="PS01186">
    <property type="entry name" value="EGF_2"/>
    <property type="match status" value="1"/>
</dbReference>